<dbReference type="AlphaFoldDB" id="A0A5J4RRJ4"/>
<protein>
    <submittedName>
        <fullName evidence="1">Uncharacterized protein</fullName>
    </submittedName>
</protein>
<organism evidence="1">
    <name type="scientific">termite gut metagenome</name>
    <dbReference type="NCBI Taxonomy" id="433724"/>
    <lineage>
        <taxon>unclassified sequences</taxon>
        <taxon>metagenomes</taxon>
        <taxon>organismal metagenomes</taxon>
    </lineage>
</organism>
<sequence length="57" mass="6884">MSEYEEIREALDIYLMEQFRYHLSLVYLTPNNIPNHSKKQPNRPLFAYQAKRKTVPT</sequence>
<comment type="caution">
    <text evidence="1">The sequence shown here is derived from an EMBL/GenBank/DDBJ whole genome shotgun (WGS) entry which is preliminary data.</text>
</comment>
<accession>A0A5J4RRJ4</accession>
<dbReference type="EMBL" id="SNRY01000776">
    <property type="protein sequence ID" value="KAA6336617.1"/>
    <property type="molecule type" value="Genomic_DNA"/>
</dbReference>
<reference evidence="1" key="1">
    <citation type="submission" date="2019-03" db="EMBL/GenBank/DDBJ databases">
        <title>Single cell metagenomics reveals metabolic interactions within the superorganism composed of flagellate Streblomastix strix and complex community of Bacteroidetes bacteria on its surface.</title>
        <authorList>
            <person name="Treitli S.C."/>
            <person name="Kolisko M."/>
            <person name="Husnik F."/>
            <person name="Keeling P."/>
            <person name="Hampl V."/>
        </authorList>
    </citation>
    <scope>NUCLEOTIDE SEQUENCE</scope>
    <source>
        <strain evidence="1">STM</strain>
    </source>
</reference>
<proteinExistence type="predicted"/>
<name>A0A5J4RRJ4_9ZZZZ</name>
<evidence type="ECO:0000313" key="1">
    <source>
        <dbReference type="EMBL" id="KAA6336617.1"/>
    </source>
</evidence>
<gene>
    <name evidence="1" type="ORF">EZS27_015247</name>
</gene>